<protein>
    <recommendedName>
        <fullName evidence="3">DUF2336 domain-containing protein</fullName>
    </recommendedName>
</protein>
<reference evidence="1 2" key="1">
    <citation type="submission" date="2017-03" db="EMBL/GenBank/DDBJ databases">
        <title>Lifting the veil on microbial sulfur biogeochemistry in mining wastewaters.</title>
        <authorList>
            <person name="Kantor R.S."/>
            <person name="Colenbrander Nelson T."/>
            <person name="Marshall S."/>
            <person name="Bennett D."/>
            <person name="Apte S."/>
            <person name="Camacho D."/>
            <person name="Thomas B.C."/>
            <person name="Warren L.A."/>
            <person name="Banfield J.F."/>
        </authorList>
    </citation>
    <scope>NUCLEOTIDE SEQUENCE [LARGE SCALE GENOMIC DNA]</scope>
    <source>
        <strain evidence="1">32-68-21</strain>
    </source>
</reference>
<dbReference type="Pfam" id="PF10098">
    <property type="entry name" value="DUF2336"/>
    <property type="match status" value="1"/>
</dbReference>
<evidence type="ECO:0008006" key="3">
    <source>
        <dbReference type="Google" id="ProtNLM"/>
    </source>
</evidence>
<proteinExistence type="predicted"/>
<dbReference type="AlphaFoldDB" id="A0A258HL80"/>
<name>A0A258HL80_9CAUL</name>
<accession>A0A258HL80</accession>
<dbReference type="EMBL" id="NCEQ01000007">
    <property type="protein sequence ID" value="OYX57068.1"/>
    <property type="molecule type" value="Genomic_DNA"/>
</dbReference>
<evidence type="ECO:0000313" key="1">
    <source>
        <dbReference type="EMBL" id="OYX57068.1"/>
    </source>
</evidence>
<comment type="caution">
    <text evidence="1">The sequence shown here is derived from an EMBL/GenBank/DDBJ whole genome shotgun (WGS) entry which is preliminary data.</text>
</comment>
<evidence type="ECO:0000313" key="2">
    <source>
        <dbReference type="Proteomes" id="UP000216147"/>
    </source>
</evidence>
<sequence length="379" mass="41016">MTAVVQLQSHRSTEAETLSSAQHLLELARGKGVDDRRRLLLGIAALCDATPPGAEASPILGEIFMVIARQAERDIRQALSDSLAAAEWAPPALIAMLALDEIEIARPVIARSPLLKDQDLLRVLVEATIEHQIEVARRPRISGRVADAIIDRGEPASLTALAGNKTAEVSDDALGRLIEQSRRIAALRAPLTRHPRLNDALAMQLYQWVGQSLREAIGERFRVDETRLAAAIEAVTHPVAAPPSAEPLGMGPADVTDHEEMERRLVAKLQSAGQLRAGFLIRAVREKRLSLFEHGIAALGGFPISHIRAAIMRPSPDALFLGCAAVGIDRAVFPAVLDEIRKLNDGWPGDEDGGYAGRMTLPPSAAMREFRALMGHIDD</sequence>
<dbReference type="InterPro" id="IPR019285">
    <property type="entry name" value="DUF2336"/>
</dbReference>
<gene>
    <name evidence="1" type="ORF">B7Y86_07645</name>
</gene>
<organism evidence="1 2">
    <name type="scientific">Brevundimonas subvibrioides</name>
    <dbReference type="NCBI Taxonomy" id="74313"/>
    <lineage>
        <taxon>Bacteria</taxon>
        <taxon>Pseudomonadati</taxon>
        <taxon>Pseudomonadota</taxon>
        <taxon>Alphaproteobacteria</taxon>
        <taxon>Caulobacterales</taxon>
        <taxon>Caulobacteraceae</taxon>
        <taxon>Brevundimonas</taxon>
    </lineage>
</organism>
<dbReference type="Proteomes" id="UP000216147">
    <property type="component" value="Unassembled WGS sequence"/>
</dbReference>